<evidence type="ECO:0008006" key="3">
    <source>
        <dbReference type="Google" id="ProtNLM"/>
    </source>
</evidence>
<accession>A0ABQ6HQN4</accession>
<dbReference type="EMBL" id="BSUJ01000001">
    <property type="protein sequence ID" value="GMA19774.1"/>
    <property type="molecule type" value="Genomic_DNA"/>
</dbReference>
<dbReference type="RefSeq" id="WP_241446083.1">
    <property type="nucleotide sequence ID" value="NZ_BSUJ01000001.1"/>
</dbReference>
<gene>
    <name evidence="1" type="ORF">GCM10025862_17950</name>
</gene>
<proteinExistence type="predicted"/>
<reference evidence="2" key="1">
    <citation type="journal article" date="2019" name="Int. J. Syst. Evol. Microbiol.">
        <title>The Global Catalogue of Microorganisms (GCM) 10K type strain sequencing project: providing services to taxonomists for standard genome sequencing and annotation.</title>
        <authorList>
            <consortium name="The Broad Institute Genomics Platform"/>
            <consortium name="The Broad Institute Genome Sequencing Center for Infectious Disease"/>
            <person name="Wu L."/>
            <person name="Ma J."/>
        </authorList>
    </citation>
    <scope>NUCLEOTIDE SEQUENCE [LARGE SCALE GENOMIC DNA]</scope>
    <source>
        <strain evidence="2">NBRC 105830</strain>
    </source>
</reference>
<protein>
    <recommendedName>
        <fullName evidence="3">Three-Cys-motif partner protein TcmP</fullName>
    </recommendedName>
</protein>
<evidence type="ECO:0000313" key="2">
    <source>
        <dbReference type="Proteomes" id="UP001157109"/>
    </source>
</evidence>
<dbReference type="NCBIfam" id="TIGR04474">
    <property type="entry name" value="tcm_partner"/>
    <property type="match status" value="1"/>
</dbReference>
<name>A0ABQ6HQN4_9MICO</name>
<keyword evidence="2" id="KW-1185">Reference proteome</keyword>
<dbReference type="InterPro" id="IPR031009">
    <property type="entry name" value="Tcm_partner"/>
</dbReference>
<dbReference type="Proteomes" id="UP001157109">
    <property type="component" value="Unassembled WGS sequence"/>
</dbReference>
<organism evidence="1 2">
    <name type="scientific">Arsenicicoccus piscis</name>
    <dbReference type="NCBI Taxonomy" id="673954"/>
    <lineage>
        <taxon>Bacteria</taxon>
        <taxon>Bacillati</taxon>
        <taxon>Actinomycetota</taxon>
        <taxon>Actinomycetes</taxon>
        <taxon>Micrococcales</taxon>
        <taxon>Intrasporangiaceae</taxon>
        <taxon>Arsenicicoccus</taxon>
    </lineage>
</organism>
<evidence type="ECO:0000313" key="1">
    <source>
        <dbReference type="EMBL" id="GMA19774.1"/>
    </source>
</evidence>
<sequence>MSKGDRLPTVWELSPHTKAKHDILTRYLGAWFGIFGNTQHHSAVNVLDGFAGPGRYSKGEPGSPILALKTLLEHTSFNKFRSTAFHFGFNEQDPQRHASLKREVAALKSSYSPWPSNVVTEEVNENFQDLVRNLLGSLKPKHVLAPTFAFVDPFGYRDVPMSLLQELSKQPAFELFIYFDFNSVNRFATAGNVDSHFDTLFGCEDYRLAPSGGMERQTFLHDLYESQLRSMCGFEYVRSFGMINQRGHTGNYLFFCTNHLLAYDRMKAAMWKLSPSGDYRFDDRLAGRQVLFENEADTAPLQVELAQHFAGKTIKVEDVKQYVITKTPFYSGQLKMLTLKPMQDAGRLTSPNQKTKGRFPDGTLIEFPKLSE</sequence>
<comment type="caution">
    <text evidence="1">The sequence shown here is derived from an EMBL/GenBank/DDBJ whole genome shotgun (WGS) entry which is preliminary data.</text>
</comment>